<keyword evidence="4" id="KW-1185">Reference proteome</keyword>
<dbReference type="RefSeq" id="WP_130359482.1">
    <property type="nucleotide sequence ID" value="NZ_SGXC01000002.1"/>
</dbReference>
<evidence type="ECO:0000313" key="3">
    <source>
        <dbReference type="EMBL" id="RZS81596.1"/>
    </source>
</evidence>
<gene>
    <name evidence="3" type="ORF">EV675_4222</name>
</gene>
<dbReference type="OrthoDB" id="9807574at2"/>
<evidence type="ECO:0000256" key="1">
    <source>
        <dbReference type="ARBA" id="ARBA00004442"/>
    </source>
</evidence>
<sequence>MKHRILLAMLGTLCAAAVHAQGAGSNVFGVGWMHLAPQDTSKPLTIVAPGAVAGPVPDTGSSLESADTLGLTYTRFLTDHVAAELVLGVPPRFKLNGEQALAPVGLLGSARQWSPAVVFKYFFGPADSAFRPFVGAGLSYIWYSDVRLTDGFQRAVSATVTRNTNPGLKTEAEVDSKWAPVLNAGAAYQIDRNWGALLSVSYLPVKTRARLRTHGTPAGTIESQADLKINPIVGMLAVTYRF</sequence>
<dbReference type="GO" id="GO:0055085">
    <property type="term" value="P:transmembrane transport"/>
    <property type="evidence" value="ECO:0007669"/>
    <property type="project" value="TreeGrafter"/>
</dbReference>
<evidence type="ECO:0000313" key="4">
    <source>
        <dbReference type="Proteomes" id="UP000292445"/>
    </source>
</evidence>
<dbReference type="PANTHER" id="PTHR36920">
    <property type="match status" value="1"/>
</dbReference>
<feature type="chain" id="PRO_5020926271" evidence="2">
    <location>
        <begin position="21"/>
        <end position="242"/>
    </location>
</feature>
<dbReference type="Gene3D" id="2.40.160.20">
    <property type="match status" value="1"/>
</dbReference>
<dbReference type="InterPro" id="IPR005618">
    <property type="entry name" value="OMPW"/>
</dbReference>
<organism evidence="3 4">
    <name type="scientific">Pigmentiphaga kullae</name>
    <dbReference type="NCBI Taxonomy" id="151784"/>
    <lineage>
        <taxon>Bacteria</taxon>
        <taxon>Pseudomonadati</taxon>
        <taxon>Pseudomonadota</taxon>
        <taxon>Betaproteobacteria</taxon>
        <taxon>Burkholderiales</taxon>
        <taxon>Alcaligenaceae</taxon>
        <taxon>Pigmentiphaga</taxon>
    </lineage>
</organism>
<proteinExistence type="predicted"/>
<dbReference type="AlphaFoldDB" id="A0A4Q7NEV7"/>
<comment type="subcellular location">
    <subcellularLocation>
        <location evidence="1">Cell outer membrane</location>
    </subcellularLocation>
</comment>
<feature type="signal peptide" evidence="2">
    <location>
        <begin position="1"/>
        <end position="20"/>
    </location>
</feature>
<comment type="caution">
    <text evidence="3">The sequence shown here is derived from an EMBL/GenBank/DDBJ whole genome shotgun (WGS) entry which is preliminary data.</text>
</comment>
<dbReference type="Proteomes" id="UP000292445">
    <property type="component" value="Unassembled WGS sequence"/>
</dbReference>
<keyword evidence="2" id="KW-0732">Signal</keyword>
<dbReference type="PANTHER" id="PTHR36920:SF1">
    <property type="entry name" value="OUTER MEMBRANE PROTEIN W"/>
    <property type="match status" value="1"/>
</dbReference>
<accession>A0A4Q7NEV7</accession>
<evidence type="ECO:0000256" key="2">
    <source>
        <dbReference type="SAM" id="SignalP"/>
    </source>
</evidence>
<dbReference type="Pfam" id="PF03922">
    <property type="entry name" value="OmpW"/>
    <property type="match status" value="1"/>
</dbReference>
<name>A0A4Q7NEV7_9BURK</name>
<dbReference type="EMBL" id="SGXC01000002">
    <property type="protein sequence ID" value="RZS81596.1"/>
    <property type="molecule type" value="Genomic_DNA"/>
</dbReference>
<protein>
    <submittedName>
        <fullName evidence="3">Outer membrane protein</fullName>
    </submittedName>
</protein>
<reference evidence="3 4" key="1">
    <citation type="submission" date="2019-02" db="EMBL/GenBank/DDBJ databases">
        <title>Genomic Encyclopedia of Type Strains, Phase IV (KMG-IV): sequencing the most valuable type-strain genomes for metagenomic binning, comparative biology and taxonomic classification.</title>
        <authorList>
            <person name="Goeker M."/>
        </authorList>
    </citation>
    <scope>NUCLEOTIDE SEQUENCE [LARGE SCALE GENOMIC DNA]</scope>
    <source>
        <strain evidence="3 4">K24</strain>
    </source>
</reference>
<dbReference type="InterPro" id="IPR011250">
    <property type="entry name" value="OMP/PagP_B-barrel"/>
</dbReference>
<dbReference type="SUPFAM" id="SSF56925">
    <property type="entry name" value="OMPA-like"/>
    <property type="match status" value="1"/>
</dbReference>
<dbReference type="GO" id="GO:0009279">
    <property type="term" value="C:cell outer membrane"/>
    <property type="evidence" value="ECO:0007669"/>
    <property type="project" value="UniProtKB-SubCell"/>
</dbReference>